<evidence type="ECO:0000256" key="2">
    <source>
        <dbReference type="ARBA" id="ARBA00004651"/>
    </source>
</evidence>
<feature type="domain" description="Response regulatory" evidence="20">
    <location>
        <begin position="695"/>
        <end position="814"/>
    </location>
</feature>
<dbReference type="InterPro" id="IPR011006">
    <property type="entry name" value="CheY-like_superfamily"/>
</dbReference>
<dbReference type="InterPro" id="IPR036641">
    <property type="entry name" value="HPT_dom_sf"/>
</dbReference>
<keyword evidence="11" id="KW-1133">Transmembrane helix</keyword>
<feature type="domain" description="PAC" evidence="22">
    <location>
        <begin position="85"/>
        <end position="137"/>
    </location>
</feature>
<evidence type="ECO:0000256" key="3">
    <source>
        <dbReference type="ARBA" id="ARBA00012438"/>
    </source>
</evidence>
<evidence type="ECO:0000256" key="13">
    <source>
        <dbReference type="ARBA" id="ARBA00023136"/>
    </source>
</evidence>
<keyword evidence="10" id="KW-0067">ATP-binding</keyword>
<dbReference type="PRINTS" id="PR00344">
    <property type="entry name" value="BCTRLSENSOR"/>
</dbReference>
<dbReference type="CDD" id="cd00130">
    <property type="entry name" value="PAS"/>
    <property type="match status" value="2"/>
</dbReference>
<dbReference type="Pfam" id="PF13185">
    <property type="entry name" value="GAF_2"/>
    <property type="match status" value="1"/>
</dbReference>
<dbReference type="InterPro" id="IPR000014">
    <property type="entry name" value="PAS"/>
</dbReference>
<comment type="subunit">
    <text evidence="14">At low DSF concentrations, interacts with RpfF.</text>
</comment>
<evidence type="ECO:0000256" key="17">
    <source>
        <dbReference type="PROSITE-ProRule" id="PRU00169"/>
    </source>
</evidence>
<feature type="domain" description="PAC" evidence="22">
    <location>
        <begin position="212"/>
        <end position="264"/>
    </location>
</feature>
<dbReference type="SUPFAM" id="SSF52172">
    <property type="entry name" value="CheY-like"/>
    <property type="match status" value="1"/>
</dbReference>
<dbReference type="GO" id="GO:0005886">
    <property type="term" value="C:plasma membrane"/>
    <property type="evidence" value="ECO:0007669"/>
    <property type="project" value="UniProtKB-SubCell"/>
</dbReference>
<keyword evidence="5 17" id="KW-0597">Phosphoprotein</keyword>
<dbReference type="Pfam" id="PF00989">
    <property type="entry name" value="PAS"/>
    <property type="match status" value="1"/>
</dbReference>
<evidence type="ECO:0000256" key="5">
    <source>
        <dbReference type="ARBA" id="ARBA00022553"/>
    </source>
</evidence>
<dbReference type="InterPro" id="IPR013767">
    <property type="entry name" value="PAS_fold"/>
</dbReference>
<dbReference type="InterPro" id="IPR008207">
    <property type="entry name" value="Sig_transdc_His_kin_Hpt_dom"/>
</dbReference>
<evidence type="ECO:0000313" key="25">
    <source>
        <dbReference type="Proteomes" id="UP000004662"/>
    </source>
</evidence>
<evidence type="ECO:0000259" key="21">
    <source>
        <dbReference type="PROSITE" id="PS50112"/>
    </source>
</evidence>
<dbReference type="CDD" id="cd16922">
    <property type="entry name" value="HATPase_EvgS-ArcB-TorS-like"/>
    <property type="match status" value="1"/>
</dbReference>
<keyword evidence="25" id="KW-1185">Reference proteome</keyword>
<evidence type="ECO:0000256" key="18">
    <source>
        <dbReference type="SAM" id="Coils"/>
    </source>
</evidence>
<dbReference type="Pfam" id="PF00512">
    <property type="entry name" value="HisKA"/>
    <property type="match status" value="1"/>
</dbReference>
<evidence type="ECO:0000256" key="12">
    <source>
        <dbReference type="ARBA" id="ARBA00023012"/>
    </source>
</evidence>
<dbReference type="InterPro" id="IPR004358">
    <property type="entry name" value="Sig_transdc_His_kin-like_C"/>
</dbReference>
<dbReference type="AlphaFoldDB" id="G7QDU4"/>
<dbReference type="Pfam" id="PF02518">
    <property type="entry name" value="HATPase_c"/>
    <property type="match status" value="1"/>
</dbReference>
<gene>
    <name evidence="24" type="ORF">DFW101_0583</name>
</gene>
<dbReference type="PROSITE" id="PS50113">
    <property type="entry name" value="PAC"/>
    <property type="match status" value="2"/>
</dbReference>
<evidence type="ECO:0000259" key="22">
    <source>
        <dbReference type="PROSITE" id="PS50113"/>
    </source>
</evidence>
<evidence type="ECO:0000259" key="20">
    <source>
        <dbReference type="PROSITE" id="PS50110"/>
    </source>
</evidence>
<keyword evidence="8" id="KW-0547">Nucleotide-binding</keyword>
<keyword evidence="9 24" id="KW-0418">Kinase</keyword>
<dbReference type="EMBL" id="CM001368">
    <property type="protein sequence ID" value="EHJ46600.1"/>
    <property type="molecule type" value="Genomic_DNA"/>
</dbReference>
<dbReference type="CDD" id="cd17546">
    <property type="entry name" value="REC_hyHK_CKI1_RcsC-like"/>
    <property type="match status" value="1"/>
</dbReference>
<organism evidence="24 25">
    <name type="scientific">Solidesulfovibrio carbinoliphilus subsp. oakridgensis</name>
    <dbReference type="NCBI Taxonomy" id="694327"/>
    <lineage>
        <taxon>Bacteria</taxon>
        <taxon>Pseudomonadati</taxon>
        <taxon>Thermodesulfobacteriota</taxon>
        <taxon>Desulfovibrionia</taxon>
        <taxon>Desulfovibrionales</taxon>
        <taxon>Desulfovibrionaceae</taxon>
        <taxon>Solidesulfovibrio</taxon>
    </lineage>
</organism>
<dbReference type="Proteomes" id="UP000004662">
    <property type="component" value="Chromosome"/>
</dbReference>
<evidence type="ECO:0000256" key="16">
    <source>
        <dbReference type="PROSITE-ProRule" id="PRU00110"/>
    </source>
</evidence>
<dbReference type="GO" id="GO:0000155">
    <property type="term" value="F:phosphorelay sensor kinase activity"/>
    <property type="evidence" value="ECO:0007669"/>
    <property type="project" value="InterPro"/>
</dbReference>
<dbReference type="InterPro" id="IPR003018">
    <property type="entry name" value="GAF"/>
</dbReference>
<dbReference type="NCBIfam" id="TIGR00229">
    <property type="entry name" value="sensory_box"/>
    <property type="match status" value="2"/>
</dbReference>
<accession>G7QDU4</accession>
<proteinExistence type="predicted"/>
<dbReference type="PROSITE" id="PS50894">
    <property type="entry name" value="HPT"/>
    <property type="match status" value="1"/>
</dbReference>
<dbReference type="CDD" id="cd00082">
    <property type="entry name" value="HisKA"/>
    <property type="match status" value="1"/>
</dbReference>
<feature type="domain" description="PAS" evidence="21">
    <location>
        <begin position="12"/>
        <end position="82"/>
    </location>
</feature>
<dbReference type="STRING" id="694327.DFW101_0583"/>
<dbReference type="EC" id="2.7.13.3" evidence="3"/>
<dbReference type="SMART" id="SM00448">
    <property type="entry name" value="REC"/>
    <property type="match status" value="1"/>
</dbReference>
<sequence>MDLNGGEGPANALERLETLYEMAPVMLHSIDATGRLLTVNARWLETLGYAAPDVIGRYLGDFFTPASRTEFQAALPRFLQAGALTAMPFQMAAKDGRVLDVLLSSVGEFDPAGRFIRSLAAIEDITARRRAERVLAKSEELFRMAFEGANEGLCIVSLEGRLLLVNEALCRFFGCQADNLVGKTIQELAHQDDKGITPHHIVRALSGGQEHFRFEKRYRHASGRAVWARVSARLVRDAADAPLHFICHVLDVTETRHSTEQLSLHSKTLEALLRLGRMREDGLPELGAYAMSRAVVLTGSRSGIFAMYDADKDTIRLLAAQRQALSAFGLSPDARCFGLREVELFARAWQSQHPVLANTTRVDEGSRDDGRPGAPRGRYLIVPVADEAKSRLLVAVVDKDEPYDDADVHRLSLLGEGVLAHVKERSRERDLERARRQAEAASRAKSDFLANMSHEIRTPLSGIIGLTQMTLSQTPRPEVRENLEMILDSSRSLLGIVNDILDFSKIEAGKMEFSSVDFDLREALDRTMKPFQFSSRQKGLKLSVRIASDVPEVLNGDPDRIMQVVRNLVGNALKFTDQGEVAVEFRLLRPGDPLLVECSVRDTGIGIPEDRLPDLFQVFTQLEASRTKRFGGTGLGLAISRRLVEMMGGTIGVESRSNHGSTFSFTVSLRPAREEQRDEARVETAVLAGGFAGLRVLLAEDNQVNRLFLKHFLVEAGCEVRLAGSGGEALALLAQGPADLVLMDIQMPEMDGTEATRRIRDGEVGEAARRLPVVALTAYSMKGDRERFLSAGLDDYVSKPVDVDELFMVMRRVLDRPGVAEETNRPVRSSLPMDMAYYRDRGKTAFAREISRMFLDESPAVAANLDRAVREENWEAVGDAAHTLLGMAVPLRARGLTEDARRLQEAGLAGDATGCREACRRVRGELDRVQSAIRDLLRGNEGA</sequence>
<dbReference type="FunFam" id="1.10.287.130:FF:000002">
    <property type="entry name" value="Two-component osmosensing histidine kinase"/>
    <property type="match status" value="1"/>
</dbReference>
<dbReference type="HOGENOM" id="CLU_000445_114_15_7"/>
<dbReference type="SUPFAM" id="SSF55785">
    <property type="entry name" value="PYP-like sensor domain (PAS domain)"/>
    <property type="match status" value="2"/>
</dbReference>
<dbReference type="PANTHER" id="PTHR45339:SF1">
    <property type="entry name" value="HYBRID SIGNAL TRANSDUCTION HISTIDINE KINASE J"/>
    <property type="match status" value="1"/>
</dbReference>
<feature type="domain" description="Histidine kinase" evidence="19">
    <location>
        <begin position="451"/>
        <end position="671"/>
    </location>
</feature>
<dbReference type="Gene3D" id="1.20.120.160">
    <property type="entry name" value="HPT domain"/>
    <property type="match status" value="1"/>
</dbReference>
<dbReference type="SMART" id="SM00073">
    <property type="entry name" value="HPT"/>
    <property type="match status" value="1"/>
</dbReference>
<evidence type="ECO:0000256" key="14">
    <source>
        <dbReference type="ARBA" id="ARBA00064003"/>
    </source>
</evidence>
<comment type="catalytic activity">
    <reaction evidence="1">
        <text>ATP + protein L-histidine = ADP + protein N-phospho-L-histidine.</text>
        <dbReference type="EC" id="2.7.13.3"/>
    </reaction>
</comment>
<evidence type="ECO:0000256" key="10">
    <source>
        <dbReference type="ARBA" id="ARBA00022840"/>
    </source>
</evidence>
<evidence type="ECO:0000256" key="11">
    <source>
        <dbReference type="ARBA" id="ARBA00022989"/>
    </source>
</evidence>
<evidence type="ECO:0000259" key="23">
    <source>
        <dbReference type="PROSITE" id="PS50894"/>
    </source>
</evidence>
<dbReference type="PROSITE" id="PS50110">
    <property type="entry name" value="RESPONSE_REGULATORY"/>
    <property type="match status" value="1"/>
</dbReference>
<dbReference type="SUPFAM" id="SSF47226">
    <property type="entry name" value="Histidine-containing phosphotransfer domain, HPT domain"/>
    <property type="match status" value="1"/>
</dbReference>
<feature type="domain" description="HPt" evidence="23">
    <location>
        <begin position="843"/>
        <end position="943"/>
    </location>
</feature>
<dbReference type="InterPro" id="IPR035965">
    <property type="entry name" value="PAS-like_dom_sf"/>
</dbReference>
<dbReference type="InterPro" id="IPR013656">
    <property type="entry name" value="PAS_4"/>
</dbReference>
<dbReference type="InterPro" id="IPR001789">
    <property type="entry name" value="Sig_transdc_resp-reg_receiver"/>
</dbReference>
<feature type="modified residue" description="Phosphohistidine" evidence="16">
    <location>
        <position position="882"/>
    </location>
</feature>
<evidence type="ECO:0000256" key="1">
    <source>
        <dbReference type="ARBA" id="ARBA00000085"/>
    </source>
</evidence>
<evidence type="ECO:0000256" key="4">
    <source>
        <dbReference type="ARBA" id="ARBA00022475"/>
    </source>
</evidence>
<dbReference type="SMART" id="SM00091">
    <property type="entry name" value="PAS"/>
    <property type="match status" value="2"/>
</dbReference>
<name>G7QDU4_9BACT</name>
<dbReference type="SUPFAM" id="SSF47384">
    <property type="entry name" value="Homodimeric domain of signal transducing histidine kinase"/>
    <property type="match status" value="1"/>
</dbReference>
<dbReference type="SUPFAM" id="SSF55874">
    <property type="entry name" value="ATPase domain of HSP90 chaperone/DNA topoisomerase II/histidine kinase"/>
    <property type="match status" value="1"/>
</dbReference>
<keyword evidence="13" id="KW-0472">Membrane</keyword>
<evidence type="ECO:0000256" key="15">
    <source>
        <dbReference type="ARBA" id="ARBA00068150"/>
    </source>
</evidence>
<dbReference type="FunFam" id="3.30.565.10:FF:000010">
    <property type="entry name" value="Sensor histidine kinase RcsC"/>
    <property type="match status" value="1"/>
</dbReference>
<evidence type="ECO:0000259" key="19">
    <source>
        <dbReference type="PROSITE" id="PS50109"/>
    </source>
</evidence>
<dbReference type="Gene3D" id="1.10.287.130">
    <property type="match status" value="1"/>
</dbReference>
<dbReference type="Pfam" id="PF00072">
    <property type="entry name" value="Response_reg"/>
    <property type="match status" value="1"/>
</dbReference>
<dbReference type="InterPro" id="IPR001610">
    <property type="entry name" value="PAC"/>
</dbReference>
<dbReference type="InterPro" id="IPR000700">
    <property type="entry name" value="PAS-assoc_C"/>
</dbReference>
<dbReference type="eggNOG" id="COG0642">
    <property type="taxonomic scope" value="Bacteria"/>
</dbReference>
<dbReference type="eggNOG" id="COG5002">
    <property type="taxonomic scope" value="Bacteria"/>
</dbReference>
<dbReference type="PROSITE" id="PS50112">
    <property type="entry name" value="PAS"/>
    <property type="match status" value="2"/>
</dbReference>
<dbReference type="InterPro" id="IPR003661">
    <property type="entry name" value="HisK_dim/P_dom"/>
</dbReference>
<dbReference type="PROSITE" id="PS50109">
    <property type="entry name" value="HIS_KIN"/>
    <property type="match status" value="1"/>
</dbReference>
<dbReference type="SMART" id="SM00387">
    <property type="entry name" value="HATPase_c"/>
    <property type="match status" value="1"/>
</dbReference>
<reference evidence="25" key="1">
    <citation type="journal article" date="2015" name="Genome Announc.">
        <title>High-Quality Draft Genome Sequence of Desulfovibrio carbinoliphilus FW-101-2B, an Organic Acid-Oxidizing Sulfate-Reducing Bacterium Isolated from Uranium(VI)-Contaminated Groundwater.</title>
        <authorList>
            <person name="Ramsay B.D."/>
            <person name="Hwang C."/>
            <person name="Woo H.L."/>
            <person name="Carroll S.L."/>
            <person name="Lucas S."/>
            <person name="Han J."/>
            <person name="Lapidus A.L."/>
            <person name="Cheng J.F."/>
            <person name="Goodwin L.A."/>
            <person name="Pitluck S."/>
            <person name="Peters L."/>
            <person name="Chertkov O."/>
            <person name="Held B."/>
            <person name="Detter J.C."/>
            <person name="Han C.S."/>
            <person name="Tapia R."/>
            <person name="Land M.L."/>
            <person name="Hauser L.J."/>
            <person name="Kyrpides N.C."/>
            <person name="Ivanova N.N."/>
            <person name="Mikhailova N."/>
            <person name="Pagani I."/>
            <person name="Woyke T."/>
            <person name="Arkin A.P."/>
            <person name="Dehal P."/>
            <person name="Chivian D."/>
            <person name="Criddle C.S."/>
            <person name="Wu W."/>
            <person name="Chakraborty R."/>
            <person name="Hazen T.C."/>
            <person name="Fields M.W."/>
        </authorList>
    </citation>
    <scope>NUCLEOTIDE SEQUENCE [LARGE SCALE GENOMIC DNA]</scope>
    <source>
        <strain evidence="25">FW-101-2B</strain>
    </source>
</reference>
<dbReference type="OrthoDB" id="5378360at2"/>
<comment type="subcellular location">
    <subcellularLocation>
        <location evidence="2">Cell membrane</location>
        <topology evidence="2">Multi-pass membrane protein</topology>
    </subcellularLocation>
</comment>
<dbReference type="InterPro" id="IPR036890">
    <property type="entry name" value="HATPase_C_sf"/>
</dbReference>
<keyword evidence="7" id="KW-0812">Transmembrane</keyword>
<keyword evidence="12" id="KW-0902">Two-component regulatory system</keyword>
<feature type="coiled-coil region" evidence="18">
    <location>
        <begin position="424"/>
        <end position="451"/>
    </location>
</feature>
<keyword evidence="4" id="KW-1003">Cell membrane</keyword>
<keyword evidence="18" id="KW-0175">Coiled coil</keyword>
<dbReference type="Pfam" id="PF08448">
    <property type="entry name" value="PAS_4"/>
    <property type="match status" value="1"/>
</dbReference>
<evidence type="ECO:0000313" key="24">
    <source>
        <dbReference type="EMBL" id="EHJ46600.1"/>
    </source>
</evidence>
<evidence type="ECO:0000256" key="6">
    <source>
        <dbReference type="ARBA" id="ARBA00022679"/>
    </source>
</evidence>
<evidence type="ECO:0000256" key="9">
    <source>
        <dbReference type="ARBA" id="ARBA00022777"/>
    </source>
</evidence>
<dbReference type="Gene3D" id="3.40.50.2300">
    <property type="match status" value="1"/>
</dbReference>
<dbReference type="InterPro" id="IPR003594">
    <property type="entry name" value="HATPase_dom"/>
</dbReference>
<dbReference type="GO" id="GO:0006355">
    <property type="term" value="P:regulation of DNA-templated transcription"/>
    <property type="evidence" value="ECO:0007669"/>
    <property type="project" value="InterPro"/>
</dbReference>
<dbReference type="Gene3D" id="3.30.565.10">
    <property type="entry name" value="Histidine kinase-like ATPase, C-terminal domain"/>
    <property type="match status" value="1"/>
</dbReference>
<dbReference type="GO" id="GO:0005524">
    <property type="term" value="F:ATP binding"/>
    <property type="evidence" value="ECO:0007669"/>
    <property type="project" value="UniProtKB-KW"/>
</dbReference>
<keyword evidence="6" id="KW-0808">Transferase</keyword>
<dbReference type="PANTHER" id="PTHR45339">
    <property type="entry name" value="HYBRID SIGNAL TRANSDUCTION HISTIDINE KINASE J"/>
    <property type="match status" value="1"/>
</dbReference>
<feature type="domain" description="PAS" evidence="21">
    <location>
        <begin position="138"/>
        <end position="208"/>
    </location>
</feature>
<dbReference type="InterPro" id="IPR005467">
    <property type="entry name" value="His_kinase_dom"/>
</dbReference>
<evidence type="ECO:0000256" key="7">
    <source>
        <dbReference type="ARBA" id="ARBA00022692"/>
    </source>
</evidence>
<dbReference type="SMART" id="SM00086">
    <property type="entry name" value="PAC"/>
    <property type="match status" value="2"/>
</dbReference>
<dbReference type="SMART" id="SM00388">
    <property type="entry name" value="HisKA"/>
    <property type="match status" value="1"/>
</dbReference>
<dbReference type="Gene3D" id="3.30.450.20">
    <property type="entry name" value="PAS domain"/>
    <property type="match status" value="2"/>
</dbReference>
<dbReference type="Pfam" id="PF01627">
    <property type="entry name" value="Hpt"/>
    <property type="match status" value="1"/>
</dbReference>
<dbReference type="InterPro" id="IPR036097">
    <property type="entry name" value="HisK_dim/P_sf"/>
</dbReference>
<feature type="modified residue" description="4-aspartylphosphate" evidence="17">
    <location>
        <position position="744"/>
    </location>
</feature>
<protein>
    <recommendedName>
        <fullName evidence="15">Sensory/regulatory protein RpfC</fullName>
        <ecNumber evidence="3">2.7.13.3</ecNumber>
    </recommendedName>
</protein>
<evidence type="ECO:0000256" key="8">
    <source>
        <dbReference type="ARBA" id="ARBA00022741"/>
    </source>
</evidence>